<keyword evidence="9" id="KW-1185">Reference proteome</keyword>
<accession>A0A409W2C2</accession>
<dbReference type="InterPro" id="IPR032675">
    <property type="entry name" value="LRR_dom_sf"/>
</dbReference>
<comment type="similarity">
    <text evidence="1">Belongs to the peptidase S9C family.</text>
</comment>
<dbReference type="InParanoid" id="A0A409W2C2"/>
<evidence type="ECO:0000313" key="8">
    <source>
        <dbReference type="EMBL" id="PPQ72660.1"/>
    </source>
</evidence>
<dbReference type="InterPro" id="IPR001375">
    <property type="entry name" value="Peptidase_S9_cat"/>
</dbReference>
<dbReference type="SUPFAM" id="SSF53474">
    <property type="entry name" value="alpha/beta-Hydrolases"/>
    <property type="match status" value="1"/>
</dbReference>
<dbReference type="AlphaFoldDB" id="A0A409W2C2"/>
<dbReference type="PANTHER" id="PTHR42776">
    <property type="entry name" value="SERINE PEPTIDASE S9 FAMILY MEMBER"/>
    <property type="match status" value="1"/>
</dbReference>
<evidence type="ECO:0000256" key="3">
    <source>
        <dbReference type="ARBA" id="ARBA00022729"/>
    </source>
</evidence>
<name>A0A409W2C2_9AGAR</name>
<feature type="domain" description="Peptidase S9 prolyl oligopeptidase catalytic" evidence="7">
    <location>
        <begin position="1014"/>
        <end position="1219"/>
    </location>
</feature>
<dbReference type="GO" id="GO:0004252">
    <property type="term" value="F:serine-type endopeptidase activity"/>
    <property type="evidence" value="ECO:0007669"/>
    <property type="project" value="TreeGrafter"/>
</dbReference>
<feature type="chain" id="PRO_5019010305" description="Dipeptidyl-peptidase V" evidence="6">
    <location>
        <begin position="25"/>
        <end position="1221"/>
    </location>
</feature>
<dbReference type="FunFam" id="3.40.50.1820:FF:000028">
    <property type="entry name" value="S9 family peptidase"/>
    <property type="match status" value="1"/>
</dbReference>
<dbReference type="Proteomes" id="UP000284706">
    <property type="component" value="Unassembled WGS sequence"/>
</dbReference>
<keyword evidence="3 6" id="KW-0732">Signal</keyword>
<comment type="caution">
    <text evidence="8">The sequence shown here is derived from an EMBL/GenBank/DDBJ whole genome shotgun (WGS) entry which is preliminary data.</text>
</comment>
<dbReference type="Pfam" id="PF00326">
    <property type="entry name" value="Peptidase_S9"/>
    <property type="match status" value="1"/>
</dbReference>
<sequence length="1221" mass="136917">MSVPLRSVCLCALLVGAWFTAVLARAKVPPVSLGLWTEVPLQGSFNTGTAALVEEKVFSFQEGEDVFSKEPNQALQSQMMQETWPSCLLASFRLKTRSQIIVLCFAEIFVPPNGGDAFWLSSRTLAVVVHGGKDSTIYAYDTSVEPDVLAFELDLIESIDGTADFDDVLISAHWPKLRVLRLRGVNCRVGPLVQFLAAHSGIEELALAQMMPGHAWTQLERDLPGDALPNLRHLECSSAQAAALLKYPRPKLHTLLGVEVHDTIVDSQYFSWDEAWEDEEHEDYDENAVTESPWKATFLDRLKAQQSIRRLGISTLDSLHELEVLSTVVPQITELHIDEWDFQATESEWHRVYSLFPSLEVLGGSRLIWFDPYADELEASAAEKVDNQIQALAKACKNLRVVILGPHAKKAIIIRDTDPAICGVKWVVRNWMESEEGKVHVGEKVYESSPMSVPLRSVCLCALLVGAWFTAVLARAKVPLVSLGFWTEVSLQESFNTGSATLVEEKFPRRQRRILSEEPGKRIDLLSWIDLTRPSIYIIRLSWVDQALQSQMMQETWLSCLLASFRLKNRKAQGKTIQIPLQNGGEAFWLSSRTLAVVVHGGKDSIIYAYDISVEPDVTLSYAPPISVGSLPTKTAANFRYNAATGNLVFSAYVYSDGNLSTVTRQDEQWARRGNTAMVFDRTYVRHWDQWEGPKDQQLFVAQLQQQENGSWSLSGDIKSPLQGTKHYTPLRPFGGLDNFDASDTHIVYTTTDPHHLNAWDNKYSVFLVPIDGEGGPVELTSGKQSVTENPIFNYQGTKAAWLEQDAEGRHAERTKIVIYDIEKKVRFRVASHWDRSPASIAFSKNDQFLYLTAGDEAKTKVFVLPVPPTPRHSSVDSDFGPRYSKPVAITHKGAASGIQVLSGERIAFTQSSFTSPNDVFIARGLDVFQEVLLGSDDASGTNVVVEKVTNFTEADLAAKELDKGEEFWFRGARNKRVQGWKFRPKGIEKGDKKKWPVVLIVHGGPASAWEDQWSTRWNPNVFAQQGYFVIMINPTGSTTFGQDFTDAINGDWGGKPFVDLIQGWKHVLRTHPEIDADRAVAAGASWGGYAMNWIQGHPEFGFGFKVFDAAYLGYTTDELSLFKHEWGVPWDPEGRKRANKNSPSLFVHKWSTPELLIHGSKDYRVPETESVGPFHALQQLGVPSRLVVFPDENHWVLKQGNSLAWHYEVFRWFDQFVGKV</sequence>
<keyword evidence="4" id="KW-0378">Hydrolase</keyword>
<evidence type="ECO:0000256" key="2">
    <source>
        <dbReference type="ARBA" id="ARBA00022670"/>
    </source>
</evidence>
<evidence type="ECO:0000313" key="9">
    <source>
        <dbReference type="Proteomes" id="UP000284706"/>
    </source>
</evidence>
<evidence type="ECO:0000256" key="5">
    <source>
        <dbReference type="ARBA" id="ARBA00032829"/>
    </source>
</evidence>
<evidence type="ECO:0000256" key="1">
    <source>
        <dbReference type="ARBA" id="ARBA00010040"/>
    </source>
</evidence>
<dbReference type="GO" id="GO:0006508">
    <property type="term" value="P:proteolysis"/>
    <property type="evidence" value="ECO:0007669"/>
    <property type="project" value="UniProtKB-KW"/>
</dbReference>
<dbReference type="EMBL" id="NHYE01005446">
    <property type="protein sequence ID" value="PPQ72660.1"/>
    <property type="molecule type" value="Genomic_DNA"/>
</dbReference>
<dbReference type="Gene3D" id="3.80.10.10">
    <property type="entry name" value="Ribonuclease Inhibitor"/>
    <property type="match status" value="1"/>
</dbReference>
<dbReference type="Gene3D" id="3.40.50.1820">
    <property type="entry name" value="alpha/beta hydrolase"/>
    <property type="match status" value="1"/>
</dbReference>
<dbReference type="OrthoDB" id="416344at2759"/>
<feature type="signal peptide" evidence="6">
    <location>
        <begin position="1"/>
        <end position="24"/>
    </location>
</feature>
<gene>
    <name evidence="8" type="ORF">CVT26_004326</name>
</gene>
<dbReference type="PANTHER" id="PTHR42776:SF13">
    <property type="entry name" value="DIPEPTIDYL-PEPTIDASE 5"/>
    <property type="match status" value="1"/>
</dbReference>
<reference evidence="8 9" key="1">
    <citation type="journal article" date="2018" name="Evol. Lett.">
        <title>Horizontal gene cluster transfer increased hallucinogenic mushroom diversity.</title>
        <authorList>
            <person name="Reynolds H.T."/>
            <person name="Vijayakumar V."/>
            <person name="Gluck-Thaler E."/>
            <person name="Korotkin H.B."/>
            <person name="Matheny P.B."/>
            <person name="Slot J.C."/>
        </authorList>
    </citation>
    <scope>NUCLEOTIDE SEQUENCE [LARGE SCALE GENOMIC DNA]</scope>
    <source>
        <strain evidence="8 9">SRW20</strain>
    </source>
</reference>
<evidence type="ECO:0000259" key="7">
    <source>
        <dbReference type="Pfam" id="PF00326"/>
    </source>
</evidence>
<dbReference type="InterPro" id="IPR029058">
    <property type="entry name" value="AB_hydrolase_fold"/>
</dbReference>
<dbReference type="FunCoup" id="A0A409W2C2">
    <property type="interactions" value="17"/>
</dbReference>
<organism evidence="8 9">
    <name type="scientific">Gymnopilus dilepis</name>
    <dbReference type="NCBI Taxonomy" id="231916"/>
    <lineage>
        <taxon>Eukaryota</taxon>
        <taxon>Fungi</taxon>
        <taxon>Dikarya</taxon>
        <taxon>Basidiomycota</taxon>
        <taxon>Agaricomycotina</taxon>
        <taxon>Agaricomycetes</taxon>
        <taxon>Agaricomycetidae</taxon>
        <taxon>Agaricales</taxon>
        <taxon>Agaricineae</taxon>
        <taxon>Hymenogastraceae</taxon>
        <taxon>Gymnopilus</taxon>
    </lineage>
</organism>
<proteinExistence type="inferred from homology"/>
<dbReference type="SUPFAM" id="SSF82171">
    <property type="entry name" value="DPP6 N-terminal domain-like"/>
    <property type="match status" value="1"/>
</dbReference>
<keyword evidence="2" id="KW-0645">Protease</keyword>
<evidence type="ECO:0000256" key="4">
    <source>
        <dbReference type="ARBA" id="ARBA00022801"/>
    </source>
</evidence>
<evidence type="ECO:0000256" key="6">
    <source>
        <dbReference type="SAM" id="SignalP"/>
    </source>
</evidence>
<protein>
    <recommendedName>
        <fullName evidence="5">Dipeptidyl-peptidase V</fullName>
    </recommendedName>
</protein>
<dbReference type="STRING" id="231916.A0A409W2C2"/>